<gene>
    <name evidence="1" type="ORF">vBAfaPQDWS595_65</name>
</gene>
<name>A0AAE8Y4J0_9CAUD</name>
<dbReference type="EMBL" id="OK149171">
    <property type="protein sequence ID" value="UCR75549.1"/>
    <property type="molecule type" value="Genomic_DNA"/>
</dbReference>
<evidence type="ECO:0000313" key="2">
    <source>
        <dbReference type="Proteomes" id="UP000827952"/>
    </source>
</evidence>
<proteinExistence type="predicted"/>
<organism evidence="1 2">
    <name type="scientific">Alcaligenes phage vB_Af_QDWS595</name>
    <dbReference type="NCBI Taxonomy" id="2877946"/>
    <lineage>
        <taxon>Viruses</taxon>
        <taxon>Duplodnaviria</taxon>
        <taxon>Heunggongvirae</taxon>
        <taxon>Uroviricota</taxon>
        <taxon>Caudoviricetes</taxon>
        <taxon>Schitoviridae</taxon>
        <taxon>Petruschkyvirus</taxon>
        <taxon>Petruschkyvirus QDWS595</taxon>
    </lineage>
</organism>
<evidence type="ECO:0000313" key="1">
    <source>
        <dbReference type="EMBL" id="UCR75549.1"/>
    </source>
</evidence>
<protein>
    <submittedName>
        <fullName evidence="1">DNA processing chain A</fullName>
    </submittedName>
</protein>
<sequence>MNGTIIVAGGRDFTDIQLMHRAVVELCDKKIIKPTVELICGMARGADMTAYNLWEQTYGNGIHKYPADWDKFGKSAGYMRNRQMGNAGDVLLAFWDGKSMGTRYMIEYMQEVCKKPTYIVGY</sequence>
<keyword evidence="2" id="KW-1185">Reference proteome</keyword>
<accession>A0AAE8Y4J0</accession>
<reference evidence="1" key="1">
    <citation type="submission" date="2021-09" db="EMBL/GenBank/DDBJ databases">
        <title>Complete genome analysis of a novel Alcaligenes phage vB_Af_QDWS595.</title>
        <authorList>
            <person name="Jing Y."/>
            <person name="Wang J."/>
        </authorList>
    </citation>
    <scope>NUCLEOTIDE SEQUENCE</scope>
</reference>
<dbReference type="Proteomes" id="UP000827952">
    <property type="component" value="Segment"/>
</dbReference>